<organism evidence="9 10">
    <name type="scientific">Anopheles epiroticus</name>
    <dbReference type="NCBI Taxonomy" id="199890"/>
    <lineage>
        <taxon>Eukaryota</taxon>
        <taxon>Metazoa</taxon>
        <taxon>Ecdysozoa</taxon>
        <taxon>Arthropoda</taxon>
        <taxon>Hexapoda</taxon>
        <taxon>Insecta</taxon>
        <taxon>Pterygota</taxon>
        <taxon>Neoptera</taxon>
        <taxon>Endopterygota</taxon>
        <taxon>Diptera</taxon>
        <taxon>Nematocera</taxon>
        <taxon>Culicoidea</taxon>
        <taxon>Culicidae</taxon>
        <taxon>Anophelinae</taxon>
        <taxon>Anopheles</taxon>
    </lineage>
</organism>
<feature type="chain" id="PRO_5008131894" description="Venom allergen-1" evidence="7">
    <location>
        <begin position="20"/>
        <end position="261"/>
    </location>
</feature>
<comment type="subcellular location">
    <subcellularLocation>
        <location evidence="1">Secreted</location>
    </subcellularLocation>
</comment>
<proteinExistence type="inferred from homology"/>
<dbReference type="InterPro" id="IPR034763">
    <property type="entry name" value="P14a_insect"/>
</dbReference>
<dbReference type="InterPro" id="IPR035940">
    <property type="entry name" value="CAP_sf"/>
</dbReference>
<keyword evidence="4 7" id="KW-0732">Signal</keyword>
<evidence type="ECO:0000313" key="10">
    <source>
        <dbReference type="Proteomes" id="UP000075885"/>
    </source>
</evidence>
<evidence type="ECO:0000256" key="1">
    <source>
        <dbReference type="ARBA" id="ARBA00004613"/>
    </source>
</evidence>
<keyword evidence="5" id="KW-0325">Glycoprotein</keyword>
<dbReference type="CDD" id="cd05380">
    <property type="entry name" value="CAP_euk"/>
    <property type="match status" value="1"/>
</dbReference>
<comment type="similarity">
    <text evidence="2">Belongs to the CRISP family.</text>
</comment>
<dbReference type="FunFam" id="3.40.33.10:FF:000007">
    <property type="entry name" value="Venom allergen"/>
    <property type="match status" value="1"/>
</dbReference>
<feature type="signal peptide" evidence="7">
    <location>
        <begin position="1"/>
        <end position="19"/>
    </location>
</feature>
<dbReference type="EnsemblMetazoa" id="AEPI010804-RA">
    <property type="protein sequence ID" value="AEPI010804-PA"/>
    <property type="gene ID" value="AEPI010804"/>
</dbReference>
<evidence type="ECO:0000256" key="6">
    <source>
        <dbReference type="ARBA" id="ARBA00068306"/>
    </source>
</evidence>
<dbReference type="Gene3D" id="3.40.33.10">
    <property type="entry name" value="CAP"/>
    <property type="match status" value="1"/>
</dbReference>
<dbReference type="STRING" id="199890.A0A182PV17"/>
<dbReference type="Proteomes" id="UP000075885">
    <property type="component" value="Unassembled WGS sequence"/>
</dbReference>
<dbReference type="VEuPathDB" id="VectorBase:AEPI010804"/>
<dbReference type="PANTHER" id="PTHR10334">
    <property type="entry name" value="CYSTEINE-RICH SECRETORY PROTEIN-RELATED"/>
    <property type="match status" value="1"/>
</dbReference>
<dbReference type="SUPFAM" id="SSF55797">
    <property type="entry name" value="PR-1-like"/>
    <property type="match status" value="1"/>
</dbReference>
<accession>A0A182PV17</accession>
<evidence type="ECO:0000256" key="5">
    <source>
        <dbReference type="ARBA" id="ARBA00023180"/>
    </source>
</evidence>
<keyword evidence="3" id="KW-0964">Secreted</keyword>
<evidence type="ECO:0000259" key="8">
    <source>
        <dbReference type="SMART" id="SM00198"/>
    </source>
</evidence>
<reference evidence="10" key="1">
    <citation type="submission" date="2013-03" db="EMBL/GenBank/DDBJ databases">
        <title>The Genome Sequence of Anopheles epiroticus epiroticus2.</title>
        <authorList>
            <consortium name="The Broad Institute Genomics Platform"/>
            <person name="Neafsey D.E."/>
            <person name="Howell P."/>
            <person name="Walker B."/>
            <person name="Young S.K."/>
            <person name="Zeng Q."/>
            <person name="Gargeya S."/>
            <person name="Fitzgerald M."/>
            <person name="Haas B."/>
            <person name="Abouelleil A."/>
            <person name="Allen A.W."/>
            <person name="Alvarado L."/>
            <person name="Arachchi H.M."/>
            <person name="Berlin A.M."/>
            <person name="Chapman S.B."/>
            <person name="Gainer-Dewar J."/>
            <person name="Goldberg J."/>
            <person name="Griggs A."/>
            <person name="Gujja S."/>
            <person name="Hansen M."/>
            <person name="Howarth C."/>
            <person name="Imamovic A."/>
            <person name="Ireland A."/>
            <person name="Larimer J."/>
            <person name="McCowan C."/>
            <person name="Murphy C."/>
            <person name="Pearson M."/>
            <person name="Poon T.W."/>
            <person name="Priest M."/>
            <person name="Roberts A."/>
            <person name="Saif S."/>
            <person name="Shea T."/>
            <person name="Sisk P."/>
            <person name="Sykes S."/>
            <person name="Wortman J."/>
            <person name="Nusbaum C."/>
            <person name="Birren B."/>
        </authorList>
    </citation>
    <scope>NUCLEOTIDE SEQUENCE [LARGE SCALE GENOMIC DNA]</scope>
    <source>
        <strain evidence="10">Epiroticus2</strain>
    </source>
</reference>
<dbReference type="InterPro" id="IPR014044">
    <property type="entry name" value="CAP_dom"/>
</dbReference>
<evidence type="ECO:0000256" key="3">
    <source>
        <dbReference type="ARBA" id="ARBA00022525"/>
    </source>
</evidence>
<evidence type="ECO:0000313" key="9">
    <source>
        <dbReference type="EnsemblMetazoa" id="AEPI010804-PA"/>
    </source>
</evidence>
<evidence type="ECO:0000256" key="7">
    <source>
        <dbReference type="SAM" id="SignalP"/>
    </source>
</evidence>
<dbReference type="Pfam" id="PF00188">
    <property type="entry name" value="CAP"/>
    <property type="match status" value="1"/>
</dbReference>
<dbReference type="PRINTS" id="PR00837">
    <property type="entry name" value="V5TPXLIKE"/>
</dbReference>
<dbReference type="AlphaFoldDB" id="A0A182PV17"/>
<sequence length="261" mass="28124">MGSWIFVAIACNLIGGLQAQTNYCVTSYCSNNRVNIGCNPPGFPGGAGCNGLNPVVITLNSTIQSLILSEHNSRRSQLALGQLQSFEPATRMATVTWDTELANQAGNNARNCTYQHDSCRNTAVYAWAGQNLALTQFYGTTYTVAQLVTSGINSWWSEFNVTTQAQLKSYPSGYTGPAIGHFTQMASDQTARIGCAMQHWKQGPWLTYYFVCNYAVTNVIGRPTYKPGPVGSACSTGLNPSLPGLCSVSESINPVPNPRIV</sequence>
<name>A0A182PV17_9DIPT</name>
<evidence type="ECO:0000256" key="4">
    <source>
        <dbReference type="ARBA" id="ARBA00022729"/>
    </source>
</evidence>
<reference evidence="9" key="2">
    <citation type="submission" date="2020-05" db="UniProtKB">
        <authorList>
            <consortium name="EnsemblMetazoa"/>
        </authorList>
    </citation>
    <scope>IDENTIFICATION</scope>
    <source>
        <strain evidence="9">Epiroticus2</strain>
    </source>
</reference>
<keyword evidence="10" id="KW-1185">Reference proteome</keyword>
<dbReference type="InterPro" id="IPR001283">
    <property type="entry name" value="CRISP-related"/>
</dbReference>
<protein>
    <recommendedName>
        <fullName evidence="6">Venom allergen-1</fullName>
    </recommendedName>
</protein>
<feature type="domain" description="SCP" evidence="8">
    <location>
        <begin position="62"/>
        <end position="221"/>
    </location>
</feature>
<dbReference type="SMART" id="SM00198">
    <property type="entry name" value="SCP"/>
    <property type="match status" value="1"/>
</dbReference>
<dbReference type="GO" id="GO:0005576">
    <property type="term" value="C:extracellular region"/>
    <property type="evidence" value="ECO:0007669"/>
    <property type="project" value="UniProtKB-SubCell"/>
</dbReference>
<dbReference type="PIRSF" id="PIRSF038921">
    <property type="entry name" value="P14a"/>
    <property type="match status" value="1"/>
</dbReference>
<evidence type="ECO:0000256" key="2">
    <source>
        <dbReference type="ARBA" id="ARBA00009923"/>
    </source>
</evidence>